<dbReference type="AlphaFoldDB" id="A0A6M3IV83"/>
<protein>
    <submittedName>
        <fullName evidence="1">Uncharacterized protein</fullName>
    </submittedName>
</protein>
<reference evidence="1" key="1">
    <citation type="submission" date="2020-03" db="EMBL/GenBank/DDBJ databases">
        <title>The deep terrestrial virosphere.</title>
        <authorList>
            <person name="Holmfeldt K."/>
            <person name="Nilsson E."/>
            <person name="Simone D."/>
            <person name="Lopez-Fernandez M."/>
            <person name="Wu X."/>
            <person name="de Brujin I."/>
            <person name="Lundin D."/>
            <person name="Andersson A."/>
            <person name="Bertilsson S."/>
            <person name="Dopson M."/>
        </authorList>
    </citation>
    <scope>NUCLEOTIDE SEQUENCE</scope>
    <source>
        <strain evidence="1">MM415B00913</strain>
    </source>
</reference>
<name>A0A6M3IV83_9ZZZZ</name>
<sequence length="88" mass="9995">MNLGNPLEKDFQISHMVSIGHDQEKDLEIMSRRLKTILERIYGGACQEEVAEESPQQPGTLSIMQTSQRKIGYFIGVIAEYIAKLEEL</sequence>
<dbReference type="EMBL" id="MT141447">
    <property type="protein sequence ID" value="QJA61629.1"/>
    <property type="molecule type" value="Genomic_DNA"/>
</dbReference>
<organism evidence="1">
    <name type="scientific">viral metagenome</name>
    <dbReference type="NCBI Taxonomy" id="1070528"/>
    <lineage>
        <taxon>unclassified sequences</taxon>
        <taxon>metagenomes</taxon>
        <taxon>organismal metagenomes</taxon>
    </lineage>
</organism>
<gene>
    <name evidence="1" type="ORF">MM415B00913_0027</name>
</gene>
<accession>A0A6M3IV83</accession>
<evidence type="ECO:0000313" key="1">
    <source>
        <dbReference type="EMBL" id="QJA61629.1"/>
    </source>
</evidence>
<proteinExistence type="predicted"/>